<evidence type="ECO:0000256" key="5">
    <source>
        <dbReference type="ARBA" id="ARBA00022692"/>
    </source>
</evidence>
<evidence type="ECO:0000256" key="2">
    <source>
        <dbReference type="ARBA" id="ARBA00007998"/>
    </source>
</evidence>
<name>A0A1I2BXS7_9BACL</name>
<evidence type="ECO:0000256" key="6">
    <source>
        <dbReference type="ARBA" id="ARBA00022989"/>
    </source>
</evidence>
<feature type="transmembrane region" description="Helical" evidence="8">
    <location>
        <begin position="135"/>
        <end position="156"/>
    </location>
</feature>
<dbReference type="RefSeq" id="WP_091187700.1">
    <property type="nucleotide sequence ID" value="NZ_FOMT01000003.1"/>
</dbReference>
<keyword evidence="10" id="KW-1185">Reference proteome</keyword>
<dbReference type="EMBL" id="FOMT01000003">
    <property type="protein sequence ID" value="SFE60732.1"/>
    <property type="molecule type" value="Genomic_DNA"/>
</dbReference>
<keyword evidence="5 8" id="KW-0812">Transmembrane</keyword>
<dbReference type="OrthoDB" id="2381278at2"/>
<evidence type="ECO:0000313" key="9">
    <source>
        <dbReference type="EMBL" id="SFE60732.1"/>
    </source>
</evidence>
<evidence type="ECO:0000256" key="3">
    <source>
        <dbReference type="ARBA" id="ARBA00022448"/>
    </source>
</evidence>
<dbReference type="InterPro" id="IPR004761">
    <property type="entry name" value="Spore_GerAB"/>
</dbReference>
<dbReference type="Pfam" id="PF03845">
    <property type="entry name" value="Spore_permease"/>
    <property type="match status" value="1"/>
</dbReference>
<feature type="transmembrane region" description="Helical" evidence="8">
    <location>
        <begin position="297"/>
        <end position="319"/>
    </location>
</feature>
<dbReference type="AlphaFoldDB" id="A0A1I2BXS7"/>
<sequence length="360" mass="41530">MTQRLQIGFVFIILHMGFGYFMYPRLTYSLTNTGHWGVVLSYGLLQLILITIYKKGLNYFPKEDMIDIFLKMGRWVAFIFLFPYVINLTALAAMDLRAHTETITSIFLIRTPYLAVLILLFFISTYTAIKGLGTILRTSVIFFITINLLVIFVIASSTVNFDFHNALPAWPSSLDFLWNVKFFYLMGFSVILFIGFIPSEKNLKLGQLFAAWAYVLLFFLTGVYFPLFIFGQETVATFLFPIKEAADSVDIGWFVFNRQTIFFGISIIGFNLILTAVQFWMVGKIMQKLVNWKRSKASYWIGAFSLLAFIFAACVPNRIWIEKFIYLIGCTNVYFIVILPLTILLYSVLVEKRTTGYEKK</sequence>
<feature type="transmembrane region" description="Helical" evidence="8">
    <location>
        <begin position="35"/>
        <end position="54"/>
    </location>
</feature>
<evidence type="ECO:0000256" key="4">
    <source>
        <dbReference type="ARBA" id="ARBA00022544"/>
    </source>
</evidence>
<evidence type="ECO:0000256" key="8">
    <source>
        <dbReference type="SAM" id="Phobius"/>
    </source>
</evidence>
<proteinExistence type="inferred from homology"/>
<keyword evidence="7 8" id="KW-0472">Membrane</keyword>
<feature type="transmembrane region" description="Helical" evidence="8">
    <location>
        <begin position="176"/>
        <end position="197"/>
    </location>
</feature>
<keyword evidence="6 8" id="KW-1133">Transmembrane helix</keyword>
<comment type="subcellular location">
    <subcellularLocation>
        <location evidence="1">Membrane</location>
        <topology evidence="1">Multi-pass membrane protein</topology>
    </subcellularLocation>
</comment>
<evidence type="ECO:0000256" key="1">
    <source>
        <dbReference type="ARBA" id="ARBA00004141"/>
    </source>
</evidence>
<dbReference type="STRING" id="1045775.SAMN05216378_3705"/>
<dbReference type="GO" id="GO:0009847">
    <property type="term" value="P:spore germination"/>
    <property type="evidence" value="ECO:0007669"/>
    <property type="project" value="InterPro"/>
</dbReference>
<comment type="similarity">
    <text evidence="2">Belongs to the amino acid-polyamine-organocation (APC) superfamily. Spore germination protein (SGP) (TC 2.A.3.9) family.</text>
</comment>
<feature type="transmembrane region" description="Helical" evidence="8">
    <location>
        <begin position="325"/>
        <end position="350"/>
    </location>
</feature>
<evidence type="ECO:0000313" key="10">
    <source>
        <dbReference type="Proteomes" id="UP000198855"/>
    </source>
</evidence>
<dbReference type="Proteomes" id="UP000198855">
    <property type="component" value="Unassembled WGS sequence"/>
</dbReference>
<gene>
    <name evidence="9" type="ORF">SAMN05216378_3705</name>
</gene>
<keyword evidence="3" id="KW-0813">Transport</keyword>
<organism evidence="9 10">
    <name type="scientific">Paenibacillus catalpae</name>
    <dbReference type="NCBI Taxonomy" id="1045775"/>
    <lineage>
        <taxon>Bacteria</taxon>
        <taxon>Bacillati</taxon>
        <taxon>Bacillota</taxon>
        <taxon>Bacilli</taxon>
        <taxon>Bacillales</taxon>
        <taxon>Paenibacillaceae</taxon>
        <taxon>Paenibacillus</taxon>
    </lineage>
</organism>
<dbReference type="PANTHER" id="PTHR34975:SF2">
    <property type="entry name" value="SPORE GERMINATION PROTEIN A2"/>
    <property type="match status" value="1"/>
</dbReference>
<protein>
    <submittedName>
        <fullName evidence="9">Spore germination protein</fullName>
    </submittedName>
</protein>
<evidence type="ECO:0000256" key="7">
    <source>
        <dbReference type="ARBA" id="ARBA00023136"/>
    </source>
</evidence>
<dbReference type="GO" id="GO:0016020">
    <property type="term" value="C:membrane"/>
    <property type="evidence" value="ECO:0007669"/>
    <property type="project" value="UniProtKB-SubCell"/>
</dbReference>
<accession>A0A1I2BXS7</accession>
<keyword evidence="4" id="KW-0309">Germination</keyword>
<dbReference type="PANTHER" id="PTHR34975">
    <property type="entry name" value="SPORE GERMINATION PROTEIN A2"/>
    <property type="match status" value="1"/>
</dbReference>
<feature type="transmembrane region" description="Helical" evidence="8">
    <location>
        <begin position="209"/>
        <end position="230"/>
    </location>
</feature>
<feature type="transmembrane region" description="Helical" evidence="8">
    <location>
        <begin position="75"/>
        <end position="94"/>
    </location>
</feature>
<feature type="transmembrane region" description="Helical" evidence="8">
    <location>
        <begin position="106"/>
        <end position="123"/>
    </location>
</feature>
<feature type="transmembrane region" description="Helical" evidence="8">
    <location>
        <begin position="261"/>
        <end position="285"/>
    </location>
</feature>
<feature type="transmembrane region" description="Helical" evidence="8">
    <location>
        <begin position="7"/>
        <end position="23"/>
    </location>
</feature>
<reference evidence="10" key="1">
    <citation type="submission" date="2016-10" db="EMBL/GenBank/DDBJ databases">
        <authorList>
            <person name="Varghese N."/>
            <person name="Submissions S."/>
        </authorList>
    </citation>
    <scope>NUCLEOTIDE SEQUENCE [LARGE SCALE GENOMIC DNA]</scope>
    <source>
        <strain evidence="10">CGMCC 1.10784</strain>
    </source>
</reference>